<feature type="transmembrane region" description="Helical" evidence="6">
    <location>
        <begin position="426"/>
        <end position="446"/>
    </location>
</feature>
<dbReference type="InterPro" id="IPR018456">
    <property type="entry name" value="PTR2_symporter_CS"/>
</dbReference>
<dbReference type="InterPro" id="IPR000109">
    <property type="entry name" value="POT_fam"/>
</dbReference>
<comment type="similarity">
    <text evidence="2">Belongs to the major facilitator superfamily. Proton-dependent oligopeptide transporter (POT/PTR) (TC 2.A.17) family.</text>
</comment>
<dbReference type="InterPro" id="IPR036259">
    <property type="entry name" value="MFS_trans_sf"/>
</dbReference>
<feature type="transmembrane region" description="Helical" evidence="6">
    <location>
        <begin position="81"/>
        <end position="100"/>
    </location>
</feature>
<proteinExistence type="inferred from homology"/>
<dbReference type="SUPFAM" id="SSF103473">
    <property type="entry name" value="MFS general substrate transporter"/>
    <property type="match status" value="1"/>
</dbReference>
<comment type="subcellular location">
    <subcellularLocation>
        <location evidence="1">Membrane</location>
        <topology evidence="1">Multi-pass membrane protein</topology>
    </subcellularLocation>
</comment>
<feature type="transmembrane region" description="Helical" evidence="6">
    <location>
        <begin position="153"/>
        <end position="173"/>
    </location>
</feature>
<dbReference type="PANTHER" id="PTHR11654">
    <property type="entry name" value="OLIGOPEPTIDE TRANSPORTER-RELATED"/>
    <property type="match status" value="1"/>
</dbReference>
<feature type="transmembrane region" description="Helical" evidence="6">
    <location>
        <begin position="385"/>
        <end position="405"/>
    </location>
</feature>
<dbReference type="Proteomes" id="UP000822688">
    <property type="component" value="Chromosome 4"/>
</dbReference>
<dbReference type="Gene3D" id="1.20.1250.20">
    <property type="entry name" value="MFS general substrate transporter like domains"/>
    <property type="match status" value="1"/>
</dbReference>
<evidence type="ECO:0000256" key="2">
    <source>
        <dbReference type="ARBA" id="ARBA00005982"/>
    </source>
</evidence>
<feature type="transmembrane region" description="Helical" evidence="6">
    <location>
        <begin position="510"/>
        <end position="534"/>
    </location>
</feature>
<keyword evidence="5 6" id="KW-0472">Membrane</keyword>
<evidence type="ECO:0000256" key="5">
    <source>
        <dbReference type="ARBA" id="ARBA00023136"/>
    </source>
</evidence>
<evidence type="ECO:0000313" key="7">
    <source>
        <dbReference type="EMBL" id="KAG0579217.1"/>
    </source>
</evidence>
<evidence type="ECO:0000256" key="6">
    <source>
        <dbReference type="SAM" id="Phobius"/>
    </source>
</evidence>
<name>A0A8T0I807_CERPU</name>
<keyword evidence="4 6" id="KW-1133">Transmembrane helix</keyword>
<dbReference type="EMBL" id="CM026424">
    <property type="protein sequence ID" value="KAG0579217.1"/>
    <property type="molecule type" value="Genomic_DNA"/>
</dbReference>
<comment type="caution">
    <text evidence="7">The sequence shown here is derived from an EMBL/GenBank/DDBJ whole genome shotgun (WGS) entry which is preliminary data.</text>
</comment>
<dbReference type="PROSITE" id="PS01022">
    <property type="entry name" value="PTR2_1"/>
    <property type="match status" value="1"/>
</dbReference>
<reference evidence="7" key="1">
    <citation type="submission" date="2020-06" db="EMBL/GenBank/DDBJ databases">
        <title>WGS assembly of Ceratodon purpureus strain R40.</title>
        <authorList>
            <person name="Carey S.B."/>
            <person name="Jenkins J."/>
            <person name="Shu S."/>
            <person name="Lovell J.T."/>
            <person name="Sreedasyam A."/>
            <person name="Maumus F."/>
            <person name="Tiley G.P."/>
            <person name="Fernandez-Pozo N."/>
            <person name="Barry K."/>
            <person name="Chen C."/>
            <person name="Wang M."/>
            <person name="Lipzen A."/>
            <person name="Daum C."/>
            <person name="Saski C.A."/>
            <person name="Payton A.C."/>
            <person name="Mcbreen J.C."/>
            <person name="Conrad R.E."/>
            <person name="Kollar L.M."/>
            <person name="Olsson S."/>
            <person name="Huttunen S."/>
            <person name="Landis J.B."/>
            <person name="Wickett N.J."/>
            <person name="Johnson M.G."/>
            <person name="Rensing S.A."/>
            <person name="Grimwood J."/>
            <person name="Schmutz J."/>
            <person name="Mcdaniel S.F."/>
        </authorList>
    </citation>
    <scope>NUCLEOTIDE SEQUENCE</scope>
    <source>
        <strain evidence="7">R40</strain>
    </source>
</reference>
<dbReference type="GO" id="GO:0016020">
    <property type="term" value="C:membrane"/>
    <property type="evidence" value="ECO:0007669"/>
    <property type="project" value="UniProtKB-SubCell"/>
</dbReference>
<keyword evidence="3 6" id="KW-0812">Transmembrane</keyword>
<feature type="transmembrane region" description="Helical" evidence="6">
    <location>
        <begin position="348"/>
        <end position="365"/>
    </location>
</feature>
<feature type="transmembrane region" description="Helical" evidence="6">
    <location>
        <begin position="199"/>
        <end position="223"/>
    </location>
</feature>
<feature type="transmembrane region" description="Helical" evidence="6">
    <location>
        <begin position="554"/>
        <end position="577"/>
    </location>
</feature>
<sequence length="605" mass="66701">MVVATGENGHVESNAPWLVHDGTVDFKRRPADKRHTGGWKAAPLIFVTEMCERLAAFGIGLNLVTYLVSNLHLPVAFSANIVTNYLGTAYLTCLLGGYIADTYIGRFWTIFLGAVLQFLGMVVLTLSATLPAFRMPHCDSTPGSSNPCEPAKGWTMVILYAGLYMVAFGTGGIKSSVSALGADQFDETDPRERKLKSSYFNWFFMAIEFGAILSVTVFIYIQIKLGRGWGFGATAGAMLVAIAIFVAGAPLYRYQATLKGSPISQVVRVFAKAFRNRKLTLPPPQLLHETLDDSAEGFQKIRHTEQFRFLDKAAIIAHEPEAGAGTVKAQTKPATVTQVEEIKCVMRMLPIAFLTIIFYTVYAQMLTFTLEQGQTMERGQLGFDIPPASLAVFREISVMVILAMYGPKLVPLLRRFTGHERGLTTLQRIGVGLLMSILSMLAAAIMESQRRRIALAHGLQDSPKATVPMSVFWLAPQFMLLGAGEVFTIVGQLEFCYQESPIGMRSTSTAVFLCTISFGFFTSSALVSCVNHFTGHGGGQAWLVTNLNRSRLDYFYSVLLAITVVNFMAFVVCANWYKYKAKEPAMEIKLERVSPYEEVRNGDLK</sequence>
<dbReference type="GO" id="GO:0022857">
    <property type="term" value="F:transmembrane transporter activity"/>
    <property type="evidence" value="ECO:0007669"/>
    <property type="project" value="InterPro"/>
</dbReference>
<feature type="transmembrane region" description="Helical" evidence="6">
    <location>
        <begin position="107"/>
        <end position="133"/>
    </location>
</feature>
<evidence type="ECO:0000256" key="1">
    <source>
        <dbReference type="ARBA" id="ARBA00004141"/>
    </source>
</evidence>
<dbReference type="Pfam" id="PF00854">
    <property type="entry name" value="PTR2"/>
    <property type="match status" value="1"/>
</dbReference>
<gene>
    <name evidence="7" type="ORF">KC19_4G082400</name>
</gene>
<dbReference type="GO" id="GO:0006857">
    <property type="term" value="P:oligopeptide transport"/>
    <property type="evidence" value="ECO:0007669"/>
    <property type="project" value="InterPro"/>
</dbReference>
<accession>A0A8T0I807</accession>
<feature type="transmembrane region" description="Helical" evidence="6">
    <location>
        <begin position="54"/>
        <end position="75"/>
    </location>
</feature>
<feature type="transmembrane region" description="Helical" evidence="6">
    <location>
        <begin position="229"/>
        <end position="252"/>
    </location>
</feature>
<dbReference type="AlphaFoldDB" id="A0A8T0I807"/>
<keyword evidence="8" id="KW-1185">Reference proteome</keyword>
<organism evidence="7 8">
    <name type="scientific">Ceratodon purpureus</name>
    <name type="common">Fire moss</name>
    <name type="synonym">Dicranum purpureum</name>
    <dbReference type="NCBI Taxonomy" id="3225"/>
    <lineage>
        <taxon>Eukaryota</taxon>
        <taxon>Viridiplantae</taxon>
        <taxon>Streptophyta</taxon>
        <taxon>Embryophyta</taxon>
        <taxon>Bryophyta</taxon>
        <taxon>Bryophytina</taxon>
        <taxon>Bryopsida</taxon>
        <taxon>Dicranidae</taxon>
        <taxon>Pseudoditrichales</taxon>
        <taxon>Ditrichaceae</taxon>
        <taxon>Ceratodon</taxon>
    </lineage>
</organism>
<evidence type="ECO:0000256" key="4">
    <source>
        <dbReference type="ARBA" id="ARBA00022989"/>
    </source>
</evidence>
<protein>
    <submittedName>
        <fullName evidence="7">Uncharacterized protein</fullName>
    </submittedName>
</protein>
<feature type="transmembrane region" description="Helical" evidence="6">
    <location>
        <begin position="466"/>
        <end position="490"/>
    </location>
</feature>
<evidence type="ECO:0000256" key="3">
    <source>
        <dbReference type="ARBA" id="ARBA00022692"/>
    </source>
</evidence>
<evidence type="ECO:0000313" key="8">
    <source>
        <dbReference type="Proteomes" id="UP000822688"/>
    </source>
</evidence>